<keyword evidence="9" id="KW-1185">Reference proteome</keyword>
<dbReference type="CDD" id="cd14014">
    <property type="entry name" value="STKc_PknB_like"/>
    <property type="match status" value="1"/>
</dbReference>
<evidence type="ECO:0000256" key="5">
    <source>
        <dbReference type="PROSITE-ProRule" id="PRU10141"/>
    </source>
</evidence>
<dbReference type="PANTHER" id="PTHR43289">
    <property type="entry name" value="MITOGEN-ACTIVATED PROTEIN KINASE KINASE KINASE 20-RELATED"/>
    <property type="match status" value="1"/>
</dbReference>
<evidence type="ECO:0000256" key="3">
    <source>
        <dbReference type="ARBA" id="ARBA00022777"/>
    </source>
</evidence>
<evidence type="ECO:0000259" key="7">
    <source>
        <dbReference type="PROSITE" id="PS50011"/>
    </source>
</evidence>
<dbReference type="SUPFAM" id="SSF53067">
    <property type="entry name" value="Actin-like ATPase domain"/>
    <property type="match status" value="1"/>
</dbReference>
<gene>
    <name evidence="8" type="ORF">SAMN06265222_101313</name>
</gene>
<dbReference type="Pfam" id="PF00069">
    <property type="entry name" value="Pkinase"/>
    <property type="match status" value="2"/>
</dbReference>
<dbReference type="GO" id="GO:0016301">
    <property type="term" value="F:kinase activity"/>
    <property type="evidence" value="ECO:0007669"/>
    <property type="project" value="UniProtKB-KW"/>
</dbReference>
<sequence>MHTPSEQERLDGDARAIRSSDFSVDQDHPNDSGETSPTRFVNAERDNQSHQEPFRSDSGISFPPSAGDSVQADPDDEDSPPLPENIGGYQVGKRLGRGGMGEVFLAEHRSMGRTVALKILPMRWINRSRSVDRFYDEIRAASKLMHPNIVTAFDAGEAAGIHYLAMEYVDGVNLSQAIAQEGPMSIGDATSAIRQAAFALHHAHTAGIIHRDVKPGNLMLSREGTIKLLDLGLARFSHEWHQARHDAGPTKTDSAQPPLKNPRAHQNTDTRGTRGTLGTSNQSASNKPGSSAPYSPAHTQTSPGLNSESGFLLSDSSVKHSGQLRKSSSAFGSLEIITSVKRSFLGTLSFISPEQLEDPESADARSDQYSLGATLFHLLVGHPPFPGEILDQVYGHRHGEIPNLMSYRQDVDLTLANIVTRMLAKDPAARYGSMDEVARAMAPYDNDRSTPAWVLDFSQRKASQEGSTAGDGSRTQITAKNKLINVIGVDLGMLHATTAIGLSNGKVEAGWPVASESGPRSLFRMAVADISGMPGKMDSSTLNRNALFGQAAYDLRKSFSRRVSYCQMMYFGRPDVLRRIAGRDCPPEIGISLCLRHLIGTTLMNHVLAKQADDSDQVTGNRVSSPQTSTAIDLVLGTAWHRHDSWPDTIAITVPSCYDQLHRRSIHSSARLAGFPSARLVDRSVAITRFAYEQDQHGSAAQSKYEARVEHSADNLNDVIQNLDATILYVGLTGQALDVAILRKQNNKIEQIASSGHWCHGAIAWSSRLVDLIVSKLPPRPTPLGIGSDPTALQQDRMIYAAKVQMAGERAMNSLLLLPQTKIEIEHAGHVQSVTVTREQWLDCCSDLLDAIPTAIATACQRANVAPADISRRFVLSPILRLPSIRDRVFSALSENVDIEFFDYTDAARGAVACVAAEGPGNRSELLPVTSRTSHAVGFVVADGRGKRKILPILGRETITPARTNRQLGGRAKDNHLTLALVESSGVRDEAWQTLGRHRIPVNLDEATPTRRLGFEIDINGLLSVHMERPDLGRTVELPALPELAIKPEQWEDWREWVADHA</sequence>
<proteinExistence type="predicted"/>
<feature type="compositionally biased region" description="Polar residues" evidence="6">
    <location>
        <begin position="280"/>
        <end position="310"/>
    </location>
</feature>
<feature type="binding site" evidence="5">
    <location>
        <position position="118"/>
    </location>
    <ligand>
        <name>ATP</name>
        <dbReference type="ChEBI" id="CHEBI:30616"/>
    </ligand>
</feature>
<dbReference type="InterPro" id="IPR017441">
    <property type="entry name" value="Protein_kinase_ATP_BS"/>
</dbReference>
<dbReference type="PROSITE" id="PS00107">
    <property type="entry name" value="PROTEIN_KINASE_ATP"/>
    <property type="match status" value="1"/>
</dbReference>
<evidence type="ECO:0000256" key="6">
    <source>
        <dbReference type="SAM" id="MobiDB-lite"/>
    </source>
</evidence>
<feature type="region of interest" description="Disordered" evidence="6">
    <location>
        <begin position="242"/>
        <end position="310"/>
    </location>
</feature>
<organism evidence="8 9">
    <name type="scientific">Neorhodopirellula lusitana</name>
    <dbReference type="NCBI Taxonomy" id="445327"/>
    <lineage>
        <taxon>Bacteria</taxon>
        <taxon>Pseudomonadati</taxon>
        <taxon>Planctomycetota</taxon>
        <taxon>Planctomycetia</taxon>
        <taxon>Pirellulales</taxon>
        <taxon>Pirellulaceae</taxon>
        <taxon>Neorhodopirellula</taxon>
    </lineage>
</organism>
<dbReference type="InterPro" id="IPR000719">
    <property type="entry name" value="Prot_kinase_dom"/>
</dbReference>
<dbReference type="InterPro" id="IPR008271">
    <property type="entry name" value="Ser/Thr_kinase_AS"/>
</dbReference>
<dbReference type="Gene3D" id="3.90.640.10">
    <property type="entry name" value="Actin, Chain A, domain 4"/>
    <property type="match status" value="1"/>
</dbReference>
<dbReference type="Pfam" id="PF00012">
    <property type="entry name" value="HSP70"/>
    <property type="match status" value="1"/>
</dbReference>
<keyword evidence="1" id="KW-0808">Transferase</keyword>
<evidence type="ECO:0000313" key="9">
    <source>
        <dbReference type="Proteomes" id="UP001158067"/>
    </source>
</evidence>
<dbReference type="InterPro" id="IPR013126">
    <property type="entry name" value="Hsp_70_fam"/>
</dbReference>
<evidence type="ECO:0000256" key="2">
    <source>
        <dbReference type="ARBA" id="ARBA00022741"/>
    </source>
</evidence>
<keyword evidence="3 8" id="KW-0418">Kinase</keyword>
<protein>
    <submittedName>
        <fullName evidence="8">Protein kinase domain-containing protein</fullName>
    </submittedName>
</protein>
<dbReference type="Gene3D" id="3.30.420.40">
    <property type="match status" value="2"/>
</dbReference>
<feature type="region of interest" description="Disordered" evidence="6">
    <location>
        <begin position="1"/>
        <end position="93"/>
    </location>
</feature>
<keyword evidence="2 5" id="KW-0547">Nucleotide-binding</keyword>
<dbReference type="PROSITE" id="PS50011">
    <property type="entry name" value="PROTEIN_KINASE_DOM"/>
    <property type="match status" value="1"/>
</dbReference>
<dbReference type="Gene3D" id="1.10.510.10">
    <property type="entry name" value="Transferase(Phosphotransferase) domain 1"/>
    <property type="match status" value="1"/>
</dbReference>
<dbReference type="SMART" id="SM00220">
    <property type="entry name" value="S_TKc"/>
    <property type="match status" value="1"/>
</dbReference>
<reference evidence="8 9" key="1">
    <citation type="submission" date="2017-05" db="EMBL/GenBank/DDBJ databases">
        <authorList>
            <person name="Varghese N."/>
            <person name="Submissions S."/>
        </authorList>
    </citation>
    <scope>NUCLEOTIDE SEQUENCE [LARGE SCALE GENOMIC DNA]</scope>
    <source>
        <strain evidence="8 9">DSM 25457</strain>
    </source>
</reference>
<dbReference type="Proteomes" id="UP001158067">
    <property type="component" value="Unassembled WGS sequence"/>
</dbReference>
<dbReference type="PANTHER" id="PTHR43289:SF6">
    <property type="entry name" value="SERINE_THREONINE-PROTEIN KINASE NEKL-3"/>
    <property type="match status" value="1"/>
</dbReference>
<dbReference type="Gene3D" id="3.30.200.20">
    <property type="entry name" value="Phosphorylase Kinase, domain 1"/>
    <property type="match status" value="1"/>
</dbReference>
<accession>A0ABY1PR08</accession>
<keyword evidence="4 5" id="KW-0067">ATP-binding</keyword>
<feature type="compositionally biased region" description="Basic and acidic residues" evidence="6">
    <location>
        <begin position="1"/>
        <end position="18"/>
    </location>
</feature>
<feature type="domain" description="Protein kinase" evidence="7">
    <location>
        <begin position="89"/>
        <end position="445"/>
    </location>
</feature>
<evidence type="ECO:0000256" key="4">
    <source>
        <dbReference type="ARBA" id="ARBA00022840"/>
    </source>
</evidence>
<feature type="compositionally biased region" description="Basic and acidic residues" evidence="6">
    <location>
        <begin position="42"/>
        <end position="55"/>
    </location>
</feature>
<dbReference type="SUPFAM" id="SSF56112">
    <property type="entry name" value="Protein kinase-like (PK-like)"/>
    <property type="match status" value="1"/>
</dbReference>
<dbReference type="InterPro" id="IPR043129">
    <property type="entry name" value="ATPase_NBD"/>
</dbReference>
<evidence type="ECO:0000313" key="8">
    <source>
        <dbReference type="EMBL" id="SMP39476.1"/>
    </source>
</evidence>
<comment type="caution">
    <text evidence="8">The sequence shown here is derived from an EMBL/GenBank/DDBJ whole genome shotgun (WGS) entry which is preliminary data.</text>
</comment>
<dbReference type="PROSITE" id="PS00108">
    <property type="entry name" value="PROTEIN_KINASE_ST"/>
    <property type="match status" value="1"/>
</dbReference>
<evidence type="ECO:0000256" key="1">
    <source>
        <dbReference type="ARBA" id="ARBA00022679"/>
    </source>
</evidence>
<dbReference type="InterPro" id="IPR011009">
    <property type="entry name" value="Kinase-like_dom_sf"/>
</dbReference>
<name>A0ABY1PR08_9BACT</name>
<dbReference type="EMBL" id="FXUG01000001">
    <property type="protein sequence ID" value="SMP39476.1"/>
    <property type="molecule type" value="Genomic_DNA"/>
</dbReference>